<dbReference type="EMBL" id="BARS01017873">
    <property type="protein sequence ID" value="GAF88225.1"/>
    <property type="molecule type" value="Genomic_DNA"/>
</dbReference>
<gene>
    <name evidence="1" type="ORF">S01H1_29173</name>
</gene>
<evidence type="ECO:0000313" key="1">
    <source>
        <dbReference type="EMBL" id="GAF88225.1"/>
    </source>
</evidence>
<sequence>MNEKTEKMLEVEDKFQMPIEVVLRQLYWSEKKTTFAIAKAIDVCQYTVWSWMNKLGIAKRSNSEAH</sequence>
<proteinExistence type="predicted"/>
<comment type="caution">
    <text evidence="1">The sequence shown here is derived from an EMBL/GenBank/DDBJ whole genome shotgun (WGS) entry which is preliminary data.</text>
</comment>
<accession>X0UI70</accession>
<dbReference type="AlphaFoldDB" id="X0UI70"/>
<reference evidence="1" key="1">
    <citation type="journal article" date="2014" name="Front. Microbiol.">
        <title>High frequency of phylogenetically diverse reductive dehalogenase-homologous genes in deep subseafloor sedimentary metagenomes.</title>
        <authorList>
            <person name="Kawai M."/>
            <person name="Futagami T."/>
            <person name="Toyoda A."/>
            <person name="Takaki Y."/>
            <person name="Nishi S."/>
            <person name="Hori S."/>
            <person name="Arai W."/>
            <person name="Tsubouchi T."/>
            <person name="Morono Y."/>
            <person name="Uchiyama I."/>
            <person name="Ito T."/>
            <person name="Fujiyama A."/>
            <person name="Inagaki F."/>
            <person name="Takami H."/>
        </authorList>
    </citation>
    <scope>NUCLEOTIDE SEQUENCE</scope>
    <source>
        <strain evidence="1">Expedition CK06-06</strain>
    </source>
</reference>
<protein>
    <submittedName>
        <fullName evidence="1">Uncharacterized protein</fullName>
    </submittedName>
</protein>
<name>X0UI70_9ZZZZ</name>
<organism evidence="1">
    <name type="scientific">marine sediment metagenome</name>
    <dbReference type="NCBI Taxonomy" id="412755"/>
    <lineage>
        <taxon>unclassified sequences</taxon>
        <taxon>metagenomes</taxon>
        <taxon>ecological metagenomes</taxon>
    </lineage>
</organism>
<feature type="non-terminal residue" evidence="1">
    <location>
        <position position="66"/>
    </location>
</feature>